<feature type="transmembrane region" description="Helical" evidence="8">
    <location>
        <begin position="158"/>
        <end position="179"/>
    </location>
</feature>
<dbReference type="Gene3D" id="1.10.3470.10">
    <property type="entry name" value="ABC transporter involved in vitamin B12 uptake, BtuC"/>
    <property type="match status" value="1"/>
</dbReference>
<comment type="similarity">
    <text evidence="2">Belongs to the binding-protein-dependent transport system permease family. FecCD subfamily.</text>
</comment>
<evidence type="ECO:0000256" key="1">
    <source>
        <dbReference type="ARBA" id="ARBA00004651"/>
    </source>
</evidence>
<feature type="transmembrane region" description="Helical" evidence="8">
    <location>
        <begin position="318"/>
        <end position="335"/>
    </location>
</feature>
<protein>
    <submittedName>
        <fullName evidence="9">Iron ABC transporter permease</fullName>
    </submittedName>
</protein>
<evidence type="ECO:0000256" key="7">
    <source>
        <dbReference type="ARBA" id="ARBA00023136"/>
    </source>
</evidence>
<dbReference type="PANTHER" id="PTHR30472">
    <property type="entry name" value="FERRIC ENTEROBACTIN TRANSPORT SYSTEM PERMEASE PROTEIN"/>
    <property type="match status" value="1"/>
</dbReference>
<feature type="transmembrane region" description="Helical" evidence="8">
    <location>
        <begin position="16"/>
        <end position="37"/>
    </location>
</feature>
<dbReference type="OrthoDB" id="9782305at2"/>
<dbReference type="SUPFAM" id="SSF81345">
    <property type="entry name" value="ABC transporter involved in vitamin B12 uptake, BtuC"/>
    <property type="match status" value="1"/>
</dbReference>
<feature type="transmembrane region" description="Helical" evidence="8">
    <location>
        <begin position="100"/>
        <end position="121"/>
    </location>
</feature>
<evidence type="ECO:0000256" key="8">
    <source>
        <dbReference type="SAM" id="Phobius"/>
    </source>
</evidence>
<proteinExistence type="inferred from homology"/>
<dbReference type="InterPro" id="IPR000522">
    <property type="entry name" value="ABC_transptr_permease_BtuC"/>
</dbReference>
<dbReference type="EMBL" id="RQJX01000001">
    <property type="protein sequence ID" value="RQN09996.1"/>
    <property type="molecule type" value="Genomic_DNA"/>
</dbReference>
<keyword evidence="7 8" id="KW-0472">Membrane</keyword>
<dbReference type="Proteomes" id="UP000275225">
    <property type="component" value="Unassembled WGS sequence"/>
</dbReference>
<feature type="transmembrane region" description="Helical" evidence="8">
    <location>
        <begin position="247"/>
        <end position="268"/>
    </location>
</feature>
<dbReference type="InterPro" id="IPR037294">
    <property type="entry name" value="ABC_BtuC-like"/>
</dbReference>
<gene>
    <name evidence="9" type="ORF">EHW97_00410</name>
</gene>
<evidence type="ECO:0000256" key="4">
    <source>
        <dbReference type="ARBA" id="ARBA00022475"/>
    </source>
</evidence>
<evidence type="ECO:0000256" key="6">
    <source>
        <dbReference type="ARBA" id="ARBA00022989"/>
    </source>
</evidence>
<accession>A0A3N6WR89</accession>
<sequence length="342" mass="34638">MHDPVGATAHATGSRLVLALAGLTAGLVIAIALSLMVGTETVAPSRILAGLSGECDREATALLLHYRLPRTAIAIVVGIALGTAGALMQAYTRNPLADPGILGVNAGAVLGVTIAIATGVSLSVTTLAVPALIGAAFATVAVLLLASTGRGPATPIRMTLAGVALGAVLSGIATAMRLYDPSTFERHRSWAAGSVAGRQLDELTGIALLVLTGAVLALLLLRPLNAVALGDDVAASLGVNTRRTRTLTIIAVTLLVGAATAIAGPISFLGLMVPHICRLLAGNDHTRIVPLSMLVAPLVLVLADTIARVIIPLRETPVGIVTAFVGAPVLIWLVSGRRTNTQ</sequence>
<feature type="transmembrane region" description="Helical" evidence="8">
    <location>
        <begin position="71"/>
        <end position="88"/>
    </location>
</feature>
<dbReference type="CDD" id="cd06550">
    <property type="entry name" value="TM_ABC_iron-siderophores_like"/>
    <property type="match status" value="1"/>
</dbReference>
<evidence type="ECO:0000313" key="9">
    <source>
        <dbReference type="EMBL" id="RQN09996.1"/>
    </source>
</evidence>
<keyword evidence="5 8" id="KW-0812">Transmembrane</keyword>
<keyword evidence="4" id="KW-1003">Cell membrane</keyword>
<keyword evidence="10" id="KW-1185">Reference proteome</keyword>
<evidence type="ECO:0000313" key="10">
    <source>
        <dbReference type="Proteomes" id="UP000275225"/>
    </source>
</evidence>
<evidence type="ECO:0000256" key="5">
    <source>
        <dbReference type="ARBA" id="ARBA00022692"/>
    </source>
</evidence>
<keyword evidence="6 8" id="KW-1133">Transmembrane helix</keyword>
<comment type="caution">
    <text evidence="9">The sequence shown here is derived from an EMBL/GenBank/DDBJ whole genome shotgun (WGS) entry which is preliminary data.</text>
</comment>
<feature type="transmembrane region" description="Helical" evidence="8">
    <location>
        <begin position="203"/>
        <end position="221"/>
    </location>
</feature>
<dbReference type="GO" id="GO:0033214">
    <property type="term" value="P:siderophore-iron import into cell"/>
    <property type="evidence" value="ECO:0007669"/>
    <property type="project" value="TreeGrafter"/>
</dbReference>
<dbReference type="GO" id="GO:0005886">
    <property type="term" value="C:plasma membrane"/>
    <property type="evidence" value="ECO:0007669"/>
    <property type="project" value="UniProtKB-SubCell"/>
</dbReference>
<keyword evidence="3" id="KW-0813">Transport</keyword>
<comment type="subcellular location">
    <subcellularLocation>
        <location evidence="1">Cell membrane</location>
        <topology evidence="1">Multi-pass membrane protein</topology>
    </subcellularLocation>
</comment>
<dbReference type="FunFam" id="1.10.3470.10:FF:000001">
    <property type="entry name" value="Vitamin B12 ABC transporter permease BtuC"/>
    <property type="match status" value="1"/>
</dbReference>
<organism evidence="9 10">
    <name type="scientific">Aeromicrobium camelliae</name>
    <dbReference type="NCBI Taxonomy" id="1538144"/>
    <lineage>
        <taxon>Bacteria</taxon>
        <taxon>Bacillati</taxon>
        <taxon>Actinomycetota</taxon>
        <taxon>Actinomycetes</taxon>
        <taxon>Propionibacteriales</taxon>
        <taxon>Nocardioidaceae</taxon>
        <taxon>Aeromicrobium</taxon>
    </lineage>
</organism>
<feature type="transmembrane region" description="Helical" evidence="8">
    <location>
        <begin position="127"/>
        <end position="146"/>
    </location>
</feature>
<reference evidence="9 10" key="1">
    <citation type="submission" date="2018-11" db="EMBL/GenBank/DDBJ databases">
        <authorList>
            <person name="Li F."/>
        </authorList>
    </citation>
    <scope>NUCLEOTIDE SEQUENCE [LARGE SCALE GENOMIC DNA]</scope>
    <source>
        <strain evidence="9 10">YS17T</strain>
    </source>
</reference>
<feature type="transmembrane region" description="Helical" evidence="8">
    <location>
        <begin position="288"/>
        <end position="311"/>
    </location>
</feature>
<dbReference type="PANTHER" id="PTHR30472:SF1">
    <property type="entry name" value="FE(3+) DICITRATE TRANSPORT SYSTEM PERMEASE PROTEIN FECC-RELATED"/>
    <property type="match status" value="1"/>
</dbReference>
<evidence type="ECO:0000256" key="2">
    <source>
        <dbReference type="ARBA" id="ARBA00007935"/>
    </source>
</evidence>
<evidence type="ECO:0000256" key="3">
    <source>
        <dbReference type="ARBA" id="ARBA00022448"/>
    </source>
</evidence>
<dbReference type="RefSeq" id="WP_124235203.1">
    <property type="nucleotide sequence ID" value="NZ_JBHUFI010000007.1"/>
</dbReference>
<dbReference type="AlphaFoldDB" id="A0A3N6WR89"/>
<dbReference type="GO" id="GO:0022857">
    <property type="term" value="F:transmembrane transporter activity"/>
    <property type="evidence" value="ECO:0007669"/>
    <property type="project" value="InterPro"/>
</dbReference>
<name>A0A3N6WR89_9ACTN</name>
<dbReference type="Pfam" id="PF01032">
    <property type="entry name" value="FecCD"/>
    <property type="match status" value="1"/>
</dbReference>